<evidence type="ECO:0000313" key="3">
    <source>
        <dbReference type="Proteomes" id="UP000031668"/>
    </source>
</evidence>
<comment type="caution">
    <text evidence="2">The sequence shown here is derived from an EMBL/GenBank/DDBJ whole genome shotgun (WGS) entry which is preliminary data.</text>
</comment>
<sequence length="124" mass="13917">MVNLRRGAARKMAAARRRRTSSYDKEAFEGPSGQITIHLCAFSSQLAHEKRIVKKKETNCFFSKDMKGLIPKLLSQEPSMKHSADVVSLYAELLSSDPSPTSRISWGNPLLGAIQSLRNWNLQQ</sequence>
<gene>
    <name evidence="2" type="ORF">RF11_03812</name>
</gene>
<dbReference type="EMBL" id="JWZT01002668">
    <property type="protein sequence ID" value="KII68904.1"/>
    <property type="molecule type" value="Genomic_DNA"/>
</dbReference>
<evidence type="ECO:0000313" key="2">
    <source>
        <dbReference type="EMBL" id="KII68904.1"/>
    </source>
</evidence>
<organism evidence="2 3">
    <name type="scientific">Thelohanellus kitauei</name>
    <name type="common">Myxosporean</name>
    <dbReference type="NCBI Taxonomy" id="669202"/>
    <lineage>
        <taxon>Eukaryota</taxon>
        <taxon>Metazoa</taxon>
        <taxon>Cnidaria</taxon>
        <taxon>Myxozoa</taxon>
        <taxon>Myxosporea</taxon>
        <taxon>Bivalvulida</taxon>
        <taxon>Platysporina</taxon>
        <taxon>Myxobolidae</taxon>
        <taxon>Thelohanellus</taxon>
    </lineage>
</organism>
<protein>
    <submittedName>
        <fullName evidence="2">Uncharacterized protein</fullName>
    </submittedName>
</protein>
<dbReference type="AlphaFoldDB" id="A0A0C2IU09"/>
<reference evidence="2 3" key="1">
    <citation type="journal article" date="2014" name="Genome Biol. Evol.">
        <title>The genome of the myxosporean Thelohanellus kitauei shows adaptations to nutrient acquisition within its fish host.</title>
        <authorList>
            <person name="Yang Y."/>
            <person name="Xiong J."/>
            <person name="Zhou Z."/>
            <person name="Huo F."/>
            <person name="Miao W."/>
            <person name="Ran C."/>
            <person name="Liu Y."/>
            <person name="Zhang J."/>
            <person name="Feng J."/>
            <person name="Wang M."/>
            <person name="Wang M."/>
            <person name="Wang L."/>
            <person name="Yao B."/>
        </authorList>
    </citation>
    <scope>NUCLEOTIDE SEQUENCE [LARGE SCALE GENOMIC DNA]</scope>
    <source>
        <strain evidence="2">Wuqing</strain>
    </source>
</reference>
<dbReference type="Proteomes" id="UP000031668">
    <property type="component" value="Unassembled WGS sequence"/>
</dbReference>
<feature type="compositionally biased region" description="Basic residues" evidence="1">
    <location>
        <begin position="7"/>
        <end position="20"/>
    </location>
</feature>
<name>A0A0C2IU09_THEKT</name>
<accession>A0A0C2IU09</accession>
<keyword evidence="3" id="KW-1185">Reference proteome</keyword>
<feature type="region of interest" description="Disordered" evidence="1">
    <location>
        <begin position="1"/>
        <end position="28"/>
    </location>
</feature>
<proteinExistence type="predicted"/>
<evidence type="ECO:0000256" key="1">
    <source>
        <dbReference type="SAM" id="MobiDB-lite"/>
    </source>
</evidence>